<evidence type="ECO:0000313" key="2">
    <source>
        <dbReference type="EMBL" id="EGZ21472.1"/>
    </source>
</evidence>
<dbReference type="OMA" id="FAADCEN"/>
<dbReference type="PANTHER" id="PTHR24104:SF25">
    <property type="entry name" value="PROTEIN LIN-41"/>
    <property type="match status" value="1"/>
</dbReference>
<organism evidence="2 3">
    <name type="scientific">Phytophthora sojae (strain P6497)</name>
    <name type="common">Soybean stem and root rot agent</name>
    <name type="synonym">Phytophthora megasperma f. sp. glycines</name>
    <dbReference type="NCBI Taxonomy" id="1094619"/>
    <lineage>
        <taxon>Eukaryota</taxon>
        <taxon>Sar</taxon>
        <taxon>Stramenopiles</taxon>
        <taxon>Oomycota</taxon>
        <taxon>Peronosporomycetes</taxon>
        <taxon>Peronosporales</taxon>
        <taxon>Peronosporaceae</taxon>
        <taxon>Phytophthora</taxon>
    </lineage>
</organism>
<proteinExistence type="predicted"/>
<dbReference type="EMBL" id="JH159153">
    <property type="protein sequence ID" value="EGZ21472.1"/>
    <property type="molecule type" value="Genomic_DNA"/>
</dbReference>
<evidence type="ECO:0000313" key="3">
    <source>
        <dbReference type="Proteomes" id="UP000002640"/>
    </source>
</evidence>
<dbReference type="RefSeq" id="XP_009524189.1">
    <property type="nucleotide sequence ID" value="XM_009525894.1"/>
</dbReference>
<sequence length="244" mass="25142">MGIIGLWGIARASNGDIYVADSFRILQVFEGSPPVVYAGDISSGNQNGDLLTARFASLGAMAIAPNGDLFVCDSDMVRRISGNTVSTFATLSPSRLHGIAVDSGGNVGITIGSADNIYVTDKNRILKFTPAGSMSVVAGSTAFGSVNAVGEAASFYSPSALAVGSDGDLYVADGGNSYIRKISLTTREVTTYAGTCYSGSITSEISSSAAFIYPSAIVAAADDVFYGVDGGTLRPHAWKIYTLP</sequence>
<dbReference type="KEGG" id="psoj:PHYSODRAFT_256531"/>
<protein>
    <recommendedName>
        <fullName evidence="4">SMP-30/Gluconolactonase/LRE-like region domain-containing protein</fullName>
    </recommendedName>
</protein>
<dbReference type="STRING" id="1094619.G4Z2P3"/>
<dbReference type="PANTHER" id="PTHR24104">
    <property type="entry name" value="E3 UBIQUITIN-PROTEIN LIGASE NHLRC1-RELATED"/>
    <property type="match status" value="1"/>
</dbReference>
<evidence type="ECO:0000256" key="1">
    <source>
        <dbReference type="ARBA" id="ARBA00022737"/>
    </source>
</evidence>
<keyword evidence="3" id="KW-1185">Reference proteome</keyword>
<gene>
    <name evidence="2" type="ORF">PHYSODRAFT_256531</name>
</gene>
<dbReference type="InterPro" id="IPR001258">
    <property type="entry name" value="NHL_repeat"/>
</dbReference>
<name>G4Z2P3_PHYSP</name>
<dbReference type="Gene3D" id="2.120.10.30">
    <property type="entry name" value="TolB, C-terminal domain"/>
    <property type="match status" value="2"/>
</dbReference>
<keyword evidence="1" id="KW-0677">Repeat</keyword>
<dbReference type="Pfam" id="PF01436">
    <property type="entry name" value="NHL"/>
    <property type="match status" value="1"/>
</dbReference>
<dbReference type="GO" id="GO:0008270">
    <property type="term" value="F:zinc ion binding"/>
    <property type="evidence" value="ECO:0007669"/>
    <property type="project" value="UniProtKB-KW"/>
</dbReference>
<evidence type="ECO:0008006" key="4">
    <source>
        <dbReference type="Google" id="ProtNLM"/>
    </source>
</evidence>
<dbReference type="SMR" id="G4Z2P3"/>
<dbReference type="GeneID" id="20638764"/>
<accession>G4Z2P3</accession>
<dbReference type="InterPro" id="IPR011042">
    <property type="entry name" value="6-blade_b-propeller_TolB-like"/>
</dbReference>
<dbReference type="Proteomes" id="UP000002640">
    <property type="component" value="Unassembled WGS sequence"/>
</dbReference>
<dbReference type="AlphaFoldDB" id="G4Z2P3"/>
<reference evidence="2 3" key="1">
    <citation type="journal article" date="2006" name="Science">
        <title>Phytophthora genome sequences uncover evolutionary origins and mechanisms of pathogenesis.</title>
        <authorList>
            <person name="Tyler B.M."/>
            <person name="Tripathy S."/>
            <person name="Zhang X."/>
            <person name="Dehal P."/>
            <person name="Jiang R.H."/>
            <person name="Aerts A."/>
            <person name="Arredondo F.D."/>
            <person name="Baxter L."/>
            <person name="Bensasson D."/>
            <person name="Beynon J.L."/>
            <person name="Chapman J."/>
            <person name="Damasceno C.M."/>
            <person name="Dorrance A.E."/>
            <person name="Dou D."/>
            <person name="Dickerman A.W."/>
            <person name="Dubchak I.L."/>
            <person name="Garbelotto M."/>
            <person name="Gijzen M."/>
            <person name="Gordon S.G."/>
            <person name="Govers F."/>
            <person name="Grunwald N.J."/>
            <person name="Huang W."/>
            <person name="Ivors K.L."/>
            <person name="Jones R.W."/>
            <person name="Kamoun S."/>
            <person name="Krampis K."/>
            <person name="Lamour K.H."/>
            <person name="Lee M.K."/>
            <person name="McDonald W.H."/>
            <person name="Medina M."/>
            <person name="Meijer H.J."/>
            <person name="Nordberg E.K."/>
            <person name="Maclean D.J."/>
            <person name="Ospina-Giraldo M.D."/>
            <person name="Morris P.F."/>
            <person name="Phuntumart V."/>
            <person name="Putnam N.H."/>
            <person name="Rash S."/>
            <person name="Rose J.K."/>
            <person name="Sakihama Y."/>
            <person name="Salamov A.A."/>
            <person name="Savidor A."/>
            <person name="Scheuring C.F."/>
            <person name="Smith B.M."/>
            <person name="Sobral B.W."/>
            <person name="Terry A."/>
            <person name="Torto-Alalibo T.A."/>
            <person name="Win J."/>
            <person name="Xu Z."/>
            <person name="Zhang H."/>
            <person name="Grigoriev I.V."/>
            <person name="Rokhsar D.S."/>
            <person name="Boore J.L."/>
        </authorList>
    </citation>
    <scope>NUCLEOTIDE SEQUENCE [LARGE SCALE GENOMIC DNA]</scope>
    <source>
        <strain evidence="2 3">P6497</strain>
    </source>
</reference>
<dbReference type="SUPFAM" id="SSF63829">
    <property type="entry name" value="Calcium-dependent phosphotriesterase"/>
    <property type="match status" value="1"/>
</dbReference>
<dbReference type="InterPro" id="IPR050952">
    <property type="entry name" value="TRIM-NHL_E3_ligases"/>
</dbReference>
<dbReference type="InParanoid" id="G4Z2P3"/>